<keyword evidence="2" id="KW-1185">Reference proteome</keyword>
<dbReference type="AlphaFoldDB" id="A0A0C2VMG1"/>
<evidence type="ECO:0000313" key="2">
    <source>
        <dbReference type="Proteomes" id="UP000031938"/>
    </source>
</evidence>
<dbReference type="PATRIC" id="fig|889306.3.peg.2750"/>
<gene>
    <name evidence="1" type="ORF">KP78_27370</name>
</gene>
<proteinExistence type="predicted"/>
<dbReference type="EMBL" id="JXRP01000018">
    <property type="protein sequence ID" value="KIL45193.1"/>
    <property type="molecule type" value="Genomic_DNA"/>
</dbReference>
<name>A0A0C2VMG1_9BACL</name>
<dbReference type="STRING" id="889306.KP78_27370"/>
<evidence type="ECO:0000313" key="1">
    <source>
        <dbReference type="EMBL" id="KIL45193.1"/>
    </source>
</evidence>
<accession>A0A0C2VMG1</accession>
<dbReference type="RefSeq" id="WP_157841498.1">
    <property type="nucleotide sequence ID" value="NZ_JXRP01000018.1"/>
</dbReference>
<reference evidence="1 2" key="1">
    <citation type="submission" date="2015-01" db="EMBL/GenBank/DDBJ databases">
        <title>Genome sequencing of Jeotgalibacillus soli.</title>
        <authorList>
            <person name="Goh K.M."/>
            <person name="Chan K.-G."/>
            <person name="Yaakop A.S."/>
            <person name="Ee R."/>
            <person name="Gan H.M."/>
            <person name="Chan C.S."/>
        </authorList>
    </citation>
    <scope>NUCLEOTIDE SEQUENCE [LARGE SCALE GENOMIC DNA]</scope>
    <source>
        <strain evidence="1 2">P9</strain>
    </source>
</reference>
<comment type="caution">
    <text evidence="1">The sequence shown here is derived from an EMBL/GenBank/DDBJ whole genome shotgun (WGS) entry which is preliminary data.</text>
</comment>
<organism evidence="1 2">
    <name type="scientific">Jeotgalibacillus soli</name>
    <dbReference type="NCBI Taxonomy" id="889306"/>
    <lineage>
        <taxon>Bacteria</taxon>
        <taxon>Bacillati</taxon>
        <taxon>Bacillota</taxon>
        <taxon>Bacilli</taxon>
        <taxon>Bacillales</taxon>
        <taxon>Caryophanaceae</taxon>
        <taxon>Jeotgalibacillus</taxon>
    </lineage>
</organism>
<dbReference type="OrthoDB" id="1644322at2"/>
<protein>
    <submittedName>
        <fullName evidence="1">Uncharacterized protein</fullName>
    </submittedName>
</protein>
<sequence length="50" mass="6031">MNGFIHTIKGHVSFIDFNKRHYRIYDENSDLHIFPFDIVVDVKKLDERIP</sequence>
<dbReference type="Proteomes" id="UP000031938">
    <property type="component" value="Unassembled WGS sequence"/>
</dbReference>